<dbReference type="PROSITE" id="PS00198">
    <property type="entry name" value="4FE4S_FER_1"/>
    <property type="match status" value="1"/>
</dbReference>
<dbReference type="OrthoDB" id="65817at2157"/>
<dbReference type="PROSITE" id="PS51379">
    <property type="entry name" value="4FE4S_FER_2"/>
    <property type="match status" value="2"/>
</dbReference>
<dbReference type="Gene3D" id="3.30.70.20">
    <property type="match status" value="1"/>
</dbReference>
<feature type="domain" description="4Fe-4S ferredoxin-type" evidence="1">
    <location>
        <begin position="60"/>
        <end position="84"/>
    </location>
</feature>
<organism evidence="2 3">
    <name type="scientific">Methanothrix harundinacea (strain 6Ac)</name>
    <name type="common">Methanosaeta harundinacea</name>
    <dbReference type="NCBI Taxonomy" id="1110509"/>
    <lineage>
        <taxon>Archaea</taxon>
        <taxon>Methanobacteriati</taxon>
        <taxon>Methanobacteriota</taxon>
        <taxon>Stenosarchaea group</taxon>
        <taxon>Methanomicrobia</taxon>
        <taxon>Methanotrichales</taxon>
        <taxon>Methanotrichaceae</taxon>
        <taxon>Methanothrix</taxon>
    </lineage>
</organism>
<dbReference type="HOGENOM" id="CLU_067767_1_0_2"/>
<dbReference type="Pfam" id="PF01656">
    <property type="entry name" value="CbiA"/>
    <property type="match status" value="1"/>
</dbReference>
<dbReference type="CDD" id="cd03110">
    <property type="entry name" value="SIMIBI_bact_arch"/>
    <property type="match status" value="1"/>
</dbReference>
<dbReference type="PATRIC" id="fig|1110509.7.peg.1673"/>
<dbReference type="SUPFAM" id="SSF52540">
    <property type="entry name" value="P-loop containing nucleoside triphosphate hydrolases"/>
    <property type="match status" value="1"/>
</dbReference>
<dbReference type="RefSeq" id="WP_014587046.1">
    <property type="nucleotide sequence ID" value="NC_017527.1"/>
</dbReference>
<dbReference type="GeneID" id="12510667"/>
<dbReference type="PANTHER" id="PTHR43534">
    <property type="entry name" value="MIND SUPERFAMILY P-LOOP ATPASE CONTAINING AN INSERTED FERREDOXIN DOMAIN"/>
    <property type="match status" value="1"/>
</dbReference>
<dbReference type="Proteomes" id="UP000005877">
    <property type="component" value="Chromosome"/>
</dbReference>
<dbReference type="KEGG" id="mhi:Mhar_1498"/>
<evidence type="ECO:0000259" key="1">
    <source>
        <dbReference type="PROSITE" id="PS51379"/>
    </source>
</evidence>
<name>G7WP21_METH6</name>
<evidence type="ECO:0000313" key="2">
    <source>
        <dbReference type="EMBL" id="AET64862.1"/>
    </source>
</evidence>
<dbReference type="InterPro" id="IPR017896">
    <property type="entry name" value="4Fe4S_Fe-S-bd"/>
</dbReference>
<sequence>MKQLVVISGKGGTGKTTMTASLAALAKGEMVVADCDVDAPDLHLLLKPQVRETFDFYGLEVASIDPEKCTKCGKCEEACRFCAISDFAVDPAACEGCRVCTVVCPSEAVAMTDRISGHAFVSDTRFGTMVHAELFPGEEASGKLVTMVRELAAQVAEREGRDLVIIDGSPGIGCPVIASITGTDLALVMTEPSISGAHDLERILAVVEHFGVEALVAVNKHDLNPDMTERIGELCRDLGFDLAGKLPFDPGVVGAMVQRKTLVEVEGPVGDAIRDLWDKIRARL</sequence>
<dbReference type="AlphaFoldDB" id="G7WP21"/>
<dbReference type="EMBL" id="CP003117">
    <property type="protein sequence ID" value="AET64862.1"/>
    <property type="molecule type" value="Genomic_DNA"/>
</dbReference>
<dbReference type="SUPFAM" id="SSF54862">
    <property type="entry name" value="4Fe-4S ferredoxins"/>
    <property type="match status" value="1"/>
</dbReference>
<dbReference type="InterPro" id="IPR027417">
    <property type="entry name" value="P-loop_NTPase"/>
</dbReference>
<accession>G7WP21</accession>
<dbReference type="PANTHER" id="PTHR43534:SF1">
    <property type="entry name" value="4FE-4S CLUSTER CONTAINING PARA FAMILY ATPASE PROTEIN"/>
    <property type="match status" value="1"/>
</dbReference>
<feature type="domain" description="4Fe-4S ferredoxin-type" evidence="1">
    <location>
        <begin position="85"/>
        <end position="114"/>
    </location>
</feature>
<dbReference type="STRING" id="1110509.Mhar_1498"/>
<dbReference type="Pfam" id="PF00037">
    <property type="entry name" value="Fer4"/>
    <property type="match status" value="1"/>
</dbReference>
<reference evidence="2 3" key="1">
    <citation type="journal article" date="2012" name="PLoS ONE">
        <title>The genome characteristics and predicted function of methyl-group oxidation pathway in the obligate aceticlastic methanogens, Methanosaeta spp.</title>
        <authorList>
            <person name="Zhu J."/>
            <person name="Zheng H."/>
            <person name="Ai G."/>
            <person name="Zhang G."/>
            <person name="Liu D."/>
            <person name="Liu X."/>
            <person name="Dong X."/>
        </authorList>
    </citation>
    <scope>NUCLEOTIDE SEQUENCE [LARGE SCALE GENOMIC DNA]</scope>
    <source>
        <strain evidence="2 3">6Ac</strain>
    </source>
</reference>
<evidence type="ECO:0000313" key="3">
    <source>
        <dbReference type="Proteomes" id="UP000005877"/>
    </source>
</evidence>
<dbReference type="Gene3D" id="3.40.50.300">
    <property type="entry name" value="P-loop containing nucleotide triphosphate hydrolases"/>
    <property type="match status" value="1"/>
</dbReference>
<dbReference type="GO" id="GO:0016491">
    <property type="term" value="F:oxidoreductase activity"/>
    <property type="evidence" value="ECO:0007669"/>
    <property type="project" value="UniProtKB-ARBA"/>
</dbReference>
<gene>
    <name evidence="2" type="ordered locus">Mhar_1498</name>
</gene>
<proteinExistence type="predicted"/>
<dbReference type="InterPro" id="IPR017900">
    <property type="entry name" value="4Fe4S_Fe_S_CS"/>
</dbReference>
<dbReference type="InterPro" id="IPR002586">
    <property type="entry name" value="CobQ/CobB/MinD/ParA_Nub-bd_dom"/>
</dbReference>
<keyword evidence="3" id="KW-1185">Reference proteome</keyword>
<protein>
    <submittedName>
        <fullName evidence="2">Iron sulfur cluster/nucleotide binding domain protein</fullName>
    </submittedName>
</protein>